<dbReference type="Pfam" id="PF02771">
    <property type="entry name" value="Acyl-CoA_dh_N"/>
    <property type="match status" value="1"/>
</dbReference>
<dbReference type="Pfam" id="PF02770">
    <property type="entry name" value="Acyl-CoA_dh_M"/>
    <property type="match status" value="1"/>
</dbReference>
<dbReference type="InterPro" id="IPR013786">
    <property type="entry name" value="AcylCoA_DH/ox_N"/>
</dbReference>
<dbReference type="InterPro" id="IPR006091">
    <property type="entry name" value="Acyl-CoA_Oxase/DH_mid-dom"/>
</dbReference>
<sequence>MDTTTAAARSTLEDLPRTADRLFDDSHLPAETIEIRSQARDFASSVLLPRAAELNSAEESLEAFPRNLVTAIADAGLYRVLFPTDVGGLGLEFPTLAAAVVLEELGYHSPGVASALYDGQALLVGRTLDNAPAPLRAEYLPRLVAGEIVGSFATSEPDASTDLSAEQMATVARPVDGGYRVAGRKRWITNSCAADIMTTLCVCDGAQLMLLIDMQEPGVTVLAPDRKMGNRVQLTSDVILDEVFVPSSHVIAEPGRGLPAALASLSVGRIGIGAVGVGMAQAAFDLAARHMGRREAFGHRLGEFQHWQFRFAEHAIALESARSLYQKAARKIDVTQRAEPEAAMAKVTGSRVAVDVARDAIQVHGGYGFVRSLTADPVVNHLESIWRDSKIGEIYEGANEVQLWSIARVALGRDLTG</sequence>
<dbReference type="PIRSF" id="PIRSF016578">
    <property type="entry name" value="HsaA"/>
    <property type="match status" value="1"/>
</dbReference>
<evidence type="ECO:0000256" key="3">
    <source>
        <dbReference type="ARBA" id="ARBA00022630"/>
    </source>
</evidence>
<evidence type="ECO:0000259" key="8">
    <source>
        <dbReference type="Pfam" id="PF02771"/>
    </source>
</evidence>
<evidence type="ECO:0000256" key="2">
    <source>
        <dbReference type="ARBA" id="ARBA00009347"/>
    </source>
</evidence>
<dbReference type="RefSeq" id="WP_253656365.1">
    <property type="nucleotide sequence ID" value="NZ_BAAAOE010000006.1"/>
</dbReference>
<comment type="similarity">
    <text evidence="2 5">Belongs to the acyl-CoA dehydrogenase family.</text>
</comment>
<dbReference type="InterPro" id="IPR046373">
    <property type="entry name" value="Acyl-CoA_Oxase/DH_mid-dom_sf"/>
</dbReference>
<gene>
    <name evidence="9" type="ORF">LX12_004000</name>
</gene>
<proteinExistence type="inferred from homology"/>
<keyword evidence="10" id="KW-1185">Reference proteome</keyword>
<evidence type="ECO:0000256" key="1">
    <source>
        <dbReference type="ARBA" id="ARBA00001974"/>
    </source>
</evidence>
<accession>A0ABT1HAF1</accession>
<evidence type="ECO:0000313" key="9">
    <source>
        <dbReference type="EMBL" id="MCP2162788.1"/>
    </source>
</evidence>
<dbReference type="InterPro" id="IPR037069">
    <property type="entry name" value="AcylCoA_DH/ox_N_sf"/>
</dbReference>
<dbReference type="Gene3D" id="1.20.140.10">
    <property type="entry name" value="Butyryl-CoA Dehydrogenase, subunit A, domain 3"/>
    <property type="match status" value="1"/>
</dbReference>
<dbReference type="InterPro" id="IPR009100">
    <property type="entry name" value="AcylCoA_DH/oxidase_NM_dom_sf"/>
</dbReference>
<dbReference type="InterPro" id="IPR036250">
    <property type="entry name" value="AcylCo_DH-like_C"/>
</dbReference>
<evidence type="ECO:0000256" key="4">
    <source>
        <dbReference type="ARBA" id="ARBA00022827"/>
    </source>
</evidence>
<dbReference type="Proteomes" id="UP001205740">
    <property type="component" value="Unassembled WGS sequence"/>
</dbReference>
<name>A0ABT1HAF1_9NOCA</name>
<dbReference type="Pfam" id="PF00441">
    <property type="entry name" value="Acyl-CoA_dh_1"/>
    <property type="match status" value="1"/>
</dbReference>
<feature type="domain" description="Acyl-CoA dehydrogenase/oxidase N-terminal" evidence="8">
    <location>
        <begin position="31"/>
        <end position="147"/>
    </location>
</feature>
<feature type="domain" description="Acyl-CoA dehydrogenase/oxidase C-terminal" evidence="6">
    <location>
        <begin position="255"/>
        <end position="410"/>
    </location>
</feature>
<organism evidence="9 10">
    <name type="scientific">Williamsia serinedens</name>
    <dbReference type="NCBI Taxonomy" id="391736"/>
    <lineage>
        <taxon>Bacteria</taxon>
        <taxon>Bacillati</taxon>
        <taxon>Actinomycetota</taxon>
        <taxon>Actinomycetes</taxon>
        <taxon>Mycobacteriales</taxon>
        <taxon>Nocardiaceae</taxon>
        <taxon>Williamsia</taxon>
    </lineage>
</organism>
<keyword evidence="4 5" id="KW-0274">FAD</keyword>
<evidence type="ECO:0000259" key="6">
    <source>
        <dbReference type="Pfam" id="PF00441"/>
    </source>
</evidence>
<dbReference type="PANTHER" id="PTHR43884">
    <property type="entry name" value="ACYL-COA DEHYDROGENASE"/>
    <property type="match status" value="1"/>
</dbReference>
<dbReference type="Gene3D" id="1.10.540.10">
    <property type="entry name" value="Acyl-CoA dehydrogenase/oxidase, N-terminal domain"/>
    <property type="match status" value="1"/>
</dbReference>
<dbReference type="Gene3D" id="2.40.110.10">
    <property type="entry name" value="Butyryl-CoA Dehydrogenase, subunit A, domain 2"/>
    <property type="match status" value="1"/>
</dbReference>
<reference evidence="9 10" key="1">
    <citation type="submission" date="2022-06" db="EMBL/GenBank/DDBJ databases">
        <title>Genomic Encyclopedia of Archaeal and Bacterial Type Strains, Phase II (KMG-II): from individual species to whole genera.</title>
        <authorList>
            <person name="Goeker M."/>
        </authorList>
    </citation>
    <scope>NUCLEOTIDE SEQUENCE [LARGE SCALE GENOMIC DNA]</scope>
    <source>
        <strain evidence="9 10">DSM 45037</strain>
    </source>
</reference>
<evidence type="ECO:0000259" key="7">
    <source>
        <dbReference type="Pfam" id="PF02770"/>
    </source>
</evidence>
<feature type="domain" description="Acyl-CoA oxidase/dehydrogenase middle" evidence="7">
    <location>
        <begin position="151"/>
        <end position="243"/>
    </location>
</feature>
<keyword evidence="5" id="KW-0560">Oxidoreductase</keyword>
<dbReference type="PANTHER" id="PTHR43884:SF12">
    <property type="entry name" value="ISOVALERYL-COA DEHYDROGENASE, MITOCHONDRIAL-RELATED"/>
    <property type="match status" value="1"/>
</dbReference>
<comment type="cofactor">
    <cofactor evidence="1 5">
        <name>FAD</name>
        <dbReference type="ChEBI" id="CHEBI:57692"/>
    </cofactor>
</comment>
<evidence type="ECO:0000256" key="5">
    <source>
        <dbReference type="RuleBase" id="RU362125"/>
    </source>
</evidence>
<protein>
    <submittedName>
        <fullName evidence="9">Acyl-CoA dehydrogenase</fullName>
    </submittedName>
</protein>
<dbReference type="SUPFAM" id="SSF47203">
    <property type="entry name" value="Acyl-CoA dehydrogenase C-terminal domain-like"/>
    <property type="match status" value="1"/>
</dbReference>
<dbReference type="EMBL" id="JAMTCG010000008">
    <property type="protein sequence ID" value="MCP2162788.1"/>
    <property type="molecule type" value="Genomic_DNA"/>
</dbReference>
<dbReference type="SUPFAM" id="SSF56645">
    <property type="entry name" value="Acyl-CoA dehydrogenase NM domain-like"/>
    <property type="match status" value="1"/>
</dbReference>
<evidence type="ECO:0000313" key="10">
    <source>
        <dbReference type="Proteomes" id="UP001205740"/>
    </source>
</evidence>
<dbReference type="InterPro" id="IPR009075">
    <property type="entry name" value="AcylCo_DH/oxidase_C"/>
</dbReference>
<comment type="caution">
    <text evidence="9">The sequence shown here is derived from an EMBL/GenBank/DDBJ whole genome shotgun (WGS) entry which is preliminary data.</text>
</comment>
<keyword evidence="3 5" id="KW-0285">Flavoprotein</keyword>